<reference evidence="1 2" key="1">
    <citation type="submission" date="2024-02" db="EMBL/GenBank/DDBJ databases">
        <title>Identification of pathogenicity and growth-promoting functions of Pseudomonas putida variants.</title>
        <authorList>
            <person name="Sun J."/>
        </authorList>
    </citation>
    <scope>NUCLEOTIDE SEQUENCE [LARGE SCALE GENOMIC DNA]</scope>
    <source>
        <strain evidence="1 2">A04</strain>
    </source>
</reference>
<organism evidence="1 2">
    <name type="scientific">Pseudomonas kermanshahensis</name>
    <dbReference type="NCBI Taxonomy" id="2745482"/>
    <lineage>
        <taxon>Bacteria</taxon>
        <taxon>Pseudomonadati</taxon>
        <taxon>Pseudomonadota</taxon>
        <taxon>Gammaproteobacteria</taxon>
        <taxon>Pseudomonadales</taxon>
        <taxon>Pseudomonadaceae</taxon>
        <taxon>Pseudomonas</taxon>
    </lineage>
</organism>
<keyword evidence="2" id="KW-1185">Reference proteome</keyword>
<evidence type="ECO:0000313" key="1">
    <source>
        <dbReference type="EMBL" id="MEJ5904976.1"/>
    </source>
</evidence>
<accession>A0ABU8R544</accession>
<sequence>MKRSSYLPWIAMLLVAVVILGVREMARPGIDASAVQAHATTAPPAPEQPLSTAALALAFGFSAPGQQSSNQAGIVLKACFVSSRGDAWALVASREGEGVHRVGDRLAGGSVLRRIGVRSITLWVDGREEVVTLSGTHTTLFHPTGNTATPGRVAADSPRLLREVQ</sequence>
<protein>
    <recommendedName>
        <fullName evidence="3">Type II secretion system protein GspC N-terminal domain-containing protein</fullName>
    </recommendedName>
</protein>
<comment type="caution">
    <text evidence="1">The sequence shown here is derived from an EMBL/GenBank/DDBJ whole genome shotgun (WGS) entry which is preliminary data.</text>
</comment>
<evidence type="ECO:0008006" key="3">
    <source>
        <dbReference type="Google" id="ProtNLM"/>
    </source>
</evidence>
<proteinExistence type="predicted"/>
<name>A0ABU8R544_9PSED</name>
<gene>
    <name evidence="1" type="ORF">V7V80_09835</name>
</gene>
<dbReference type="Proteomes" id="UP001377692">
    <property type="component" value="Unassembled WGS sequence"/>
</dbReference>
<evidence type="ECO:0000313" key="2">
    <source>
        <dbReference type="Proteomes" id="UP001377692"/>
    </source>
</evidence>
<dbReference type="RefSeq" id="WP_186702445.1">
    <property type="nucleotide sequence ID" value="NZ_JABWRY020000001.1"/>
</dbReference>
<dbReference type="EMBL" id="JBBHLD010000006">
    <property type="protein sequence ID" value="MEJ5904976.1"/>
    <property type="molecule type" value="Genomic_DNA"/>
</dbReference>